<feature type="region of interest" description="Disordered" evidence="1">
    <location>
        <begin position="72"/>
        <end position="122"/>
    </location>
</feature>
<feature type="compositionally biased region" description="Low complexity" evidence="1">
    <location>
        <begin position="94"/>
        <end position="116"/>
    </location>
</feature>
<dbReference type="Proteomes" id="UP001139012">
    <property type="component" value="Unassembled WGS sequence"/>
</dbReference>
<gene>
    <name evidence="3" type="ORF">L6637_32135</name>
</gene>
<organism evidence="3 4">
    <name type="scientific">Bradyrhizobium zhengyangense</name>
    <dbReference type="NCBI Taxonomy" id="2911009"/>
    <lineage>
        <taxon>Bacteria</taxon>
        <taxon>Pseudomonadati</taxon>
        <taxon>Pseudomonadota</taxon>
        <taxon>Alphaproteobacteria</taxon>
        <taxon>Hyphomicrobiales</taxon>
        <taxon>Nitrobacteraceae</taxon>
        <taxon>Bradyrhizobium</taxon>
    </lineage>
</organism>
<sequence>MAFSIMAPGRMDGRLRAVIKHSLATLLATTALGVVAAHAVDGTWTGATTDWTAPTNWSILTVPDGTATFSNTGSAAVDTTTAPSPSARSCSTAPLRPIRSPSVSRSSSTEQASSTTQAIPRISQSPPATIWCFSKAALRAAAPAQ</sequence>
<keyword evidence="2" id="KW-0732">Signal</keyword>
<reference evidence="3" key="1">
    <citation type="submission" date="2022-01" db="EMBL/GenBank/DDBJ databases">
        <title>Genome sequnece data of strain Bradyrhizobium sp. nov.</title>
        <authorList>
            <person name="Zhang J."/>
        </authorList>
    </citation>
    <scope>NUCLEOTIDE SEQUENCE</scope>
    <source>
        <strain evidence="3">WYCCWR 12774</strain>
    </source>
</reference>
<protein>
    <submittedName>
        <fullName evidence="3">Uncharacterized protein</fullName>
    </submittedName>
</protein>
<evidence type="ECO:0000256" key="1">
    <source>
        <dbReference type="SAM" id="MobiDB-lite"/>
    </source>
</evidence>
<accession>A0ABS9LXS5</accession>
<evidence type="ECO:0000256" key="2">
    <source>
        <dbReference type="SAM" id="SignalP"/>
    </source>
</evidence>
<evidence type="ECO:0000313" key="4">
    <source>
        <dbReference type="Proteomes" id="UP001139012"/>
    </source>
</evidence>
<proteinExistence type="predicted"/>
<dbReference type="RefSeq" id="WP_237873058.1">
    <property type="nucleotide sequence ID" value="NZ_JAKLUA010000015.1"/>
</dbReference>
<evidence type="ECO:0000313" key="3">
    <source>
        <dbReference type="EMBL" id="MCG2671614.1"/>
    </source>
</evidence>
<name>A0ABS9LXS5_9BRAD</name>
<feature type="compositionally biased region" description="Polar residues" evidence="1">
    <location>
        <begin position="72"/>
        <end position="92"/>
    </location>
</feature>
<feature type="chain" id="PRO_5046740925" evidence="2">
    <location>
        <begin position="40"/>
        <end position="145"/>
    </location>
</feature>
<feature type="signal peptide" evidence="2">
    <location>
        <begin position="1"/>
        <end position="39"/>
    </location>
</feature>
<comment type="caution">
    <text evidence="3">The sequence shown here is derived from an EMBL/GenBank/DDBJ whole genome shotgun (WGS) entry which is preliminary data.</text>
</comment>
<keyword evidence="4" id="KW-1185">Reference proteome</keyword>
<dbReference type="EMBL" id="JAKLUA010000015">
    <property type="protein sequence ID" value="MCG2671614.1"/>
    <property type="molecule type" value="Genomic_DNA"/>
</dbReference>